<name>A0A6A5D641_SCHHA</name>
<organism evidence="1 2">
    <name type="scientific">Schistosoma haematobium</name>
    <name type="common">Blood fluke</name>
    <dbReference type="NCBI Taxonomy" id="6185"/>
    <lineage>
        <taxon>Eukaryota</taxon>
        <taxon>Metazoa</taxon>
        <taxon>Spiralia</taxon>
        <taxon>Lophotrochozoa</taxon>
        <taxon>Platyhelminthes</taxon>
        <taxon>Trematoda</taxon>
        <taxon>Digenea</taxon>
        <taxon>Strigeidida</taxon>
        <taxon>Schistosomatoidea</taxon>
        <taxon>Schistosomatidae</taxon>
        <taxon>Schistosoma</taxon>
    </lineage>
</organism>
<comment type="caution">
    <text evidence="1">The sequence shown here is derived from an EMBL/GenBank/DDBJ whole genome shotgun (WGS) entry which is preliminary data.</text>
</comment>
<gene>
    <name evidence="1" type="ORF">MS3_00009930</name>
</gene>
<dbReference type="AlphaFoldDB" id="A0A6A5D641"/>
<reference evidence="1" key="1">
    <citation type="journal article" date="2012" name="Nat. Genet.">
        <title>Whole-genome sequence of Schistosoma haematobium.</title>
        <authorList>
            <person name="Young N.D."/>
            <person name="Jex A.R."/>
            <person name="Li B."/>
            <person name="Liu S."/>
            <person name="Yang L."/>
            <person name="Xiong Z."/>
            <person name="Li Y."/>
            <person name="Cantacessi C."/>
            <person name="Hall R.S."/>
            <person name="Xu X."/>
            <person name="Chen F."/>
            <person name="Wu X."/>
            <person name="Zerlotini A."/>
            <person name="Oliveira G."/>
            <person name="Hofmann A."/>
            <person name="Zhang G."/>
            <person name="Fang X."/>
            <person name="Kang Y."/>
            <person name="Campbell B.E."/>
            <person name="Loukas A."/>
            <person name="Ranganathan S."/>
            <person name="Rollinson D."/>
            <person name="Rinaldi G."/>
            <person name="Brindley P.J."/>
            <person name="Yang H."/>
            <person name="Wang J."/>
            <person name="Wang J."/>
            <person name="Gasser R.B."/>
        </authorList>
    </citation>
    <scope>NUCLEOTIDE SEQUENCE</scope>
</reference>
<evidence type="ECO:0000313" key="1">
    <source>
        <dbReference type="EMBL" id="KAH9595223.1"/>
    </source>
</evidence>
<protein>
    <submittedName>
        <fullName evidence="1">Uncharacterized protein</fullName>
    </submittedName>
</protein>
<dbReference type="GeneID" id="58546341"/>
<reference evidence="1" key="2">
    <citation type="journal article" date="2019" name="Gigascience">
        <title>High-quality Schistosoma haematobium genome achieved by single-molecule and long-range sequencing.</title>
        <authorList>
            <person name="Stroehlein A.J."/>
            <person name="Korhonen P.K."/>
            <person name="Chong T.M."/>
            <person name="Lim Y.L."/>
            <person name="Chan K.G."/>
            <person name="Webster B."/>
            <person name="Rollinson D."/>
            <person name="Brindley P.J."/>
            <person name="Gasser R.B."/>
            <person name="Young N.D."/>
        </authorList>
    </citation>
    <scope>NUCLEOTIDE SEQUENCE</scope>
</reference>
<dbReference type="Pfam" id="PF14769">
    <property type="entry name" value="CLAMP"/>
    <property type="match status" value="1"/>
</dbReference>
<dbReference type="CTD" id="58546341"/>
<dbReference type="Proteomes" id="UP000471633">
    <property type="component" value="Unassembled WGS sequence"/>
</dbReference>
<dbReference type="PANTHER" id="PTHR28457:SF1">
    <property type="entry name" value="CILIA- AND FLAGELLA-ASSOCIATED PROTEIN 119"/>
    <property type="match status" value="1"/>
</dbReference>
<dbReference type="KEGG" id="shx:MS3_00009930"/>
<proteinExistence type="predicted"/>
<dbReference type="PANTHER" id="PTHR28457">
    <property type="entry name" value="COILED-COIL DOMAIN-CONTAINING PROTEIN 189"/>
    <property type="match status" value="1"/>
</dbReference>
<dbReference type="RefSeq" id="XP_035586303.1">
    <property type="nucleotide sequence ID" value="XM_035730758.2"/>
</dbReference>
<sequence>MLRSSDSLTLENSLNAFESEAILQALAVAGLLSQEKLYLELTNEAVNFARKEKFSFSQLCALVSIINRVLKELSSKEFGDNKFSIRRHTECPRCIGQNYDELLYPGIVTGLSQQRPPHCIELFSIADSLKCVEFLVDSLFRHWRLYKFALAPTARLLPQLIYDTKDCESEIVDLKPSGTDLLYSILKYALEDQIEVNKH</sequence>
<evidence type="ECO:0000313" key="2">
    <source>
        <dbReference type="Proteomes" id="UP000471633"/>
    </source>
</evidence>
<accession>A0A6A5D641</accession>
<dbReference type="InterPro" id="IPR032727">
    <property type="entry name" value="CLAMP"/>
</dbReference>
<keyword evidence="2" id="KW-1185">Reference proteome</keyword>
<reference evidence="1" key="3">
    <citation type="submission" date="2021-06" db="EMBL/GenBank/DDBJ databases">
        <title>Chromosome-level genome assembly for S. haematobium.</title>
        <authorList>
            <person name="Stroehlein A.J."/>
        </authorList>
    </citation>
    <scope>NUCLEOTIDE SEQUENCE</scope>
</reference>
<dbReference type="EMBL" id="AMPZ03000001">
    <property type="protein sequence ID" value="KAH9595223.1"/>
    <property type="molecule type" value="Genomic_DNA"/>
</dbReference>
<reference evidence="1" key="4">
    <citation type="journal article" date="2022" name="PLoS Pathog.">
        <title>Chromosome-level genome of Schistosoma haematobium underpins genome-wide explorations of molecular variation.</title>
        <authorList>
            <person name="Stroehlein A.J."/>
            <person name="Korhonen P.K."/>
            <person name="Lee V.V."/>
            <person name="Ralph S.A."/>
            <person name="Mentink-Kane M."/>
            <person name="You H."/>
            <person name="McManus D.P."/>
            <person name="Tchuente L.T."/>
            <person name="Stothard J.R."/>
            <person name="Kaur P."/>
            <person name="Dudchenko O."/>
            <person name="Aiden E.L."/>
            <person name="Yang B."/>
            <person name="Yang H."/>
            <person name="Emery A.M."/>
            <person name="Webster B.L."/>
            <person name="Brindley P.J."/>
            <person name="Rollinson D."/>
            <person name="Chang B.C.H."/>
            <person name="Gasser R.B."/>
            <person name="Young N.D."/>
        </authorList>
    </citation>
    <scope>NUCLEOTIDE SEQUENCE</scope>
</reference>